<dbReference type="InterPro" id="IPR044216">
    <property type="entry name" value="WDL7"/>
</dbReference>
<feature type="coiled-coil region" evidence="6">
    <location>
        <begin position="399"/>
        <end position="426"/>
    </location>
</feature>
<accession>A0ABD3A625</accession>
<organism evidence="9 10">
    <name type="scientific">Cinchona calisaya</name>
    <dbReference type="NCBI Taxonomy" id="153742"/>
    <lineage>
        <taxon>Eukaryota</taxon>
        <taxon>Viridiplantae</taxon>
        <taxon>Streptophyta</taxon>
        <taxon>Embryophyta</taxon>
        <taxon>Tracheophyta</taxon>
        <taxon>Spermatophyta</taxon>
        <taxon>Magnoliopsida</taxon>
        <taxon>eudicotyledons</taxon>
        <taxon>Gunneridae</taxon>
        <taxon>Pentapetalae</taxon>
        <taxon>asterids</taxon>
        <taxon>lamiids</taxon>
        <taxon>Gentianales</taxon>
        <taxon>Rubiaceae</taxon>
        <taxon>Cinchonoideae</taxon>
        <taxon>Cinchoneae</taxon>
        <taxon>Cinchona</taxon>
    </lineage>
</organism>
<keyword evidence="3" id="KW-0963">Cytoplasm</keyword>
<evidence type="ECO:0000256" key="4">
    <source>
        <dbReference type="ARBA" id="ARBA00022701"/>
    </source>
</evidence>
<evidence type="ECO:0000256" key="6">
    <source>
        <dbReference type="SAM" id="Coils"/>
    </source>
</evidence>
<feature type="region of interest" description="Disordered" evidence="7">
    <location>
        <begin position="250"/>
        <end position="274"/>
    </location>
</feature>
<evidence type="ECO:0000313" key="10">
    <source>
        <dbReference type="Proteomes" id="UP001630127"/>
    </source>
</evidence>
<keyword evidence="6" id="KW-0175">Coiled coil</keyword>
<evidence type="ECO:0000256" key="1">
    <source>
        <dbReference type="ARBA" id="ARBA00004245"/>
    </source>
</evidence>
<dbReference type="GO" id="GO:0005874">
    <property type="term" value="C:microtubule"/>
    <property type="evidence" value="ECO:0007669"/>
    <property type="project" value="UniProtKB-KW"/>
</dbReference>
<dbReference type="AlphaFoldDB" id="A0ABD3A625"/>
<evidence type="ECO:0000256" key="3">
    <source>
        <dbReference type="ARBA" id="ARBA00022490"/>
    </source>
</evidence>
<dbReference type="PANTHER" id="PTHR47067:SF7">
    <property type="entry name" value="TPX2 (TARGETING PROTEIN FOR XKLP2) PROTEIN FAMILY"/>
    <property type="match status" value="1"/>
</dbReference>
<keyword evidence="10" id="KW-1185">Reference proteome</keyword>
<feature type="region of interest" description="Disordered" evidence="7">
    <location>
        <begin position="96"/>
        <end position="118"/>
    </location>
</feature>
<evidence type="ECO:0000259" key="8">
    <source>
        <dbReference type="Pfam" id="PF06886"/>
    </source>
</evidence>
<keyword evidence="4" id="KW-0493">Microtubule</keyword>
<comment type="subcellular location">
    <subcellularLocation>
        <location evidence="1">Cytoplasm</location>
        <location evidence="1">Cytoskeleton</location>
    </subcellularLocation>
</comment>
<reference evidence="9 10" key="1">
    <citation type="submission" date="2024-11" db="EMBL/GenBank/DDBJ databases">
        <title>A near-complete genome assembly of Cinchona calisaya.</title>
        <authorList>
            <person name="Lian D.C."/>
            <person name="Zhao X.W."/>
            <person name="Wei L."/>
        </authorList>
    </citation>
    <scope>NUCLEOTIDE SEQUENCE [LARGE SCALE GENOMIC DNA]</scope>
    <source>
        <tissue evidence="9">Nenye</tissue>
    </source>
</reference>
<sequence>MGDSTCLMHPFSYASGLPNQPNQGNPMHALGESVSFGRFMSESLAWEKWSTFSHNRYVEEAERYAQPGSVAQKKAFFEAHYKRIAAKKAAALLEQANSPAAAEEPDESNVIPDDSKPPLPLISSHVAVNEQSPEPEVKNEDAKQQEFVIVLAQNDQIPSVDNPIEPATDDEVMEPEEAPLQTPVTKYSSNPPDNFENQDMVSGSELSGTTPQMEKPLLKHNLGSDEEVSSVKSKKKSAFSSFKSSVYRKTSKVPCTPTKPITPRLKKESNATTTTPITKRSTILDFTDKKRSTSKTLHAFIYSTPAKGVLTPSANRKTENSRIAPDFSKASRDCMTPPRTQDMATPCPANTRTKTPVDGNKTTGPKWNILSAVCSKSLTACRNKLQSPTLSTPFILRTEERAERRKQKLEEKFNSKEVHKVQLQTKFKEKAELELRKLRQSFCFKARPLPNFYKERETQNNQTKKKPVTQPQSPPPKLERKPSSKKMQGTVSLPSSISLNKNGNSKHVPEKNGRTTNFPASLPEMIHHENASPNIQY</sequence>
<dbReference type="InterPro" id="IPR027329">
    <property type="entry name" value="TPX2_C"/>
</dbReference>
<feature type="region of interest" description="Disordered" evidence="7">
    <location>
        <begin position="175"/>
        <end position="235"/>
    </location>
</feature>
<keyword evidence="5" id="KW-0206">Cytoskeleton</keyword>
<feature type="domain" description="TPX2 C-terminal" evidence="8">
    <location>
        <begin position="394"/>
        <end position="466"/>
    </location>
</feature>
<evidence type="ECO:0000256" key="5">
    <source>
        <dbReference type="ARBA" id="ARBA00023212"/>
    </source>
</evidence>
<evidence type="ECO:0000256" key="7">
    <source>
        <dbReference type="SAM" id="MobiDB-lite"/>
    </source>
</evidence>
<comment type="similarity">
    <text evidence="2">Belongs to the TPX2 family.</text>
</comment>
<dbReference type="PANTHER" id="PTHR47067">
    <property type="entry name" value="TPX2 (TARGETING PROTEIN FOR XKLP2) PROTEIN FAMILY-RELATED"/>
    <property type="match status" value="1"/>
</dbReference>
<feature type="compositionally biased region" description="Polar residues" evidence="7">
    <location>
        <begin position="182"/>
        <end position="212"/>
    </location>
</feature>
<feature type="compositionally biased region" description="Polar residues" evidence="7">
    <location>
        <begin position="338"/>
        <end position="362"/>
    </location>
</feature>
<dbReference type="Proteomes" id="UP001630127">
    <property type="component" value="Unassembled WGS sequence"/>
</dbReference>
<feature type="compositionally biased region" description="Polar residues" evidence="7">
    <location>
        <begin position="485"/>
        <end position="505"/>
    </location>
</feature>
<feature type="region of interest" description="Disordered" evidence="7">
    <location>
        <begin position="328"/>
        <end position="362"/>
    </location>
</feature>
<feature type="region of interest" description="Disordered" evidence="7">
    <location>
        <begin position="453"/>
        <end position="537"/>
    </location>
</feature>
<evidence type="ECO:0000256" key="2">
    <source>
        <dbReference type="ARBA" id="ARBA00005885"/>
    </source>
</evidence>
<dbReference type="Pfam" id="PF06886">
    <property type="entry name" value="TPX2"/>
    <property type="match status" value="1"/>
</dbReference>
<dbReference type="EMBL" id="JBJUIK010000005">
    <property type="protein sequence ID" value="KAL3526346.1"/>
    <property type="molecule type" value="Genomic_DNA"/>
</dbReference>
<gene>
    <name evidence="9" type="ORF">ACH5RR_011002</name>
</gene>
<evidence type="ECO:0000313" key="9">
    <source>
        <dbReference type="EMBL" id="KAL3526346.1"/>
    </source>
</evidence>
<name>A0ABD3A625_9GENT</name>
<proteinExistence type="inferred from homology"/>
<comment type="caution">
    <text evidence="9">The sequence shown here is derived from an EMBL/GenBank/DDBJ whole genome shotgun (WGS) entry which is preliminary data.</text>
</comment>
<protein>
    <recommendedName>
        <fullName evidence="8">TPX2 C-terminal domain-containing protein</fullName>
    </recommendedName>
</protein>